<dbReference type="InterPro" id="IPR034016">
    <property type="entry name" value="M1_APN-typ"/>
</dbReference>
<organism evidence="15 16">
    <name type="scientific">Lepraria neglecta</name>
    <dbReference type="NCBI Taxonomy" id="209136"/>
    <lineage>
        <taxon>Eukaryota</taxon>
        <taxon>Fungi</taxon>
        <taxon>Dikarya</taxon>
        <taxon>Ascomycota</taxon>
        <taxon>Pezizomycotina</taxon>
        <taxon>Lecanoromycetes</taxon>
        <taxon>OSLEUM clade</taxon>
        <taxon>Lecanoromycetidae</taxon>
        <taxon>Lecanorales</taxon>
        <taxon>Lecanorineae</taxon>
        <taxon>Stereocaulaceae</taxon>
        <taxon>Lepraria</taxon>
    </lineage>
</organism>
<dbReference type="FunFam" id="1.10.390.10:FF:000001">
    <property type="entry name" value="Aminopeptidase"/>
    <property type="match status" value="1"/>
</dbReference>
<evidence type="ECO:0000256" key="8">
    <source>
        <dbReference type="PIRSR" id="PIRSR634016-1"/>
    </source>
</evidence>
<dbReference type="SUPFAM" id="SSF63737">
    <property type="entry name" value="Leukotriene A4 hydrolase N-terminal domain"/>
    <property type="match status" value="1"/>
</dbReference>
<evidence type="ECO:0000256" key="5">
    <source>
        <dbReference type="ARBA" id="ARBA00022801"/>
    </source>
</evidence>
<dbReference type="PANTHER" id="PTHR11533:SF171">
    <property type="entry name" value="AMINOPEPTIDASE"/>
    <property type="match status" value="1"/>
</dbReference>
<keyword evidence="2 11" id="KW-0031">Aminopeptidase</keyword>
<evidence type="ECO:0000256" key="2">
    <source>
        <dbReference type="ARBA" id="ARBA00022438"/>
    </source>
</evidence>
<dbReference type="PANTHER" id="PTHR11533">
    <property type="entry name" value="PROTEASE M1 ZINC METALLOPROTEASE"/>
    <property type="match status" value="1"/>
</dbReference>
<feature type="active site" description="Proton acceptor" evidence="8">
    <location>
        <position position="319"/>
    </location>
</feature>
<feature type="domain" description="ERAP1-like C-terminal" evidence="13">
    <location>
        <begin position="537"/>
        <end position="850"/>
    </location>
</feature>
<evidence type="ECO:0000313" key="15">
    <source>
        <dbReference type="EMBL" id="KAK3169927.1"/>
    </source>
</evidence>
<evidence type="ECO:0000256" key="1">
    <source>
        <dbReference type="ARBA" id="ARBA00010136"/>
    </source>
</evidence>
<evidence type="ECO:0000256" key="7">
    <source>
        <dbReference type="ARBA" id="ARBA00023049"/>
    </source>
</evidence>
<dbReference type="Gene3D" id="1.25.50.20">
    <property type="match status" value="1"/>
</dbReference>
<dbReference type="AlphaFoldDB" id="A0AAD9Z4N0"/>
<dbReference type="SUPFAM" id="SSF55486">
    <property type="entry name" value="Metalloproteases ('zincins'), catalytic domain"/>
    <property type="match status" value="1"/>
</dbReference>
<dbReference type="InterPro" id="IPR042097">
    <property type="entry name" value="Aminopeptidase_N-like_N_sf"/>
</dbReference>
<comment type="caution">
    <text evidence="15">The sequence shown here is derived from an EMBL/GenBank/DDBJ whole genome shotgun (WGS) entry which is preliminary data.</text>
</comment>
<sequence>MASKDRDVLPETVKPVHYAIELFDLELGGAFSYQGTVKIEVNIKKAVEEITLNTHQLDVSSAEIVGGKSASKISYDEKSQRTTLAFEKAVEASPIAVIHLKFSGTMNNRMAGFYRSKYKSTVTPAKSVPMDGDSHCMFSTQFESSDARRGFPCFDEPNLKATFDVSIEIPEDQIALSNMPEKEVKPSKNGRKVVTFERTPVMSTYLLAWAFGDFEYVEDFTRRKYNGKSLPVRVYTTRGLKEQGRFALENCHQVVDYFSQIFKIDYPLPKIDLLAVHEFSHGAMENWGLITYRTTAVLFDEEQSDAKYKNRVAYVVAHELAHQWFGNLVTMDWWNELWLNEGFATWVGWLAVNHLYPDHEVWSQFVTEAVQTAQNLDSLRASHPIEVPVKDALEVEQIFDAISYLKGSSVIRMLSGHLGVETFLEGVAAYLKLHKYGNATTNDLWAALSKASGKNVNEFMDPWIRKIGYPVLTVAEEPGQIGVRQSRFLSTGDVKPKDDETLWWIPLGLKTDPKATGAATSALTIKEDTLRNVDETFYKLNSDQIGFYRTNYPPARLEKLGADRQKLSVEDKIGLVADAAALAVAGQGTTPGLLALVEKFNDEVNKAVWSQIAASLGNIRSIFADNEAVAAGLKSFTLRLVAPATEKIGWEFAPNENYLTGQLRALLLSTAGNAGHEKTIAEAQRRFKAYQSGDRKAVHPSLRLAVFSIVVREGGESGYKAIRDEYMSTTSIDGKETCLIALGKVQSTSLVNDFLDFQFSDKVAIQDLHTGSISLAANSKVRNDLWKYVKENWSAVHKKLSANSVITDRYLKTTLSKFASHEVEQNIAAFFKDKDTKGYDRGLVQVSDTVSANANYKQRDEQQVQEWLKAHGYA</sequence>
<evidence type="ECO:0000313" key="16">
    <source>
        <dbReference type="Proteomes" id="UP001276659"/>
    </source>
</evidence>
<evidence type="ECO:0000256" key="11">
    <source>
        <dbReference type="RuleBase" id="RU364040"/>
    </source>
</evidence>
<dbReference type="CDD" id="cd09601">
    <property type="entry name" value="M1_APN-Q_like"/>
    <property type="match status" value="1"/>
</dbReference>
<evidence type="ECO:0000256" key="4">
    <source>
        <dbReference type="ARBA" id="ARBA00022723"/>
    </source>
</evidence>
<evidence type="ECO:0000259" key="14">
    <source>
        <dbReference type="Pfam" id="PF17900"/>
    </source>
</evidence>
<name>A0AAD9Z4N0_9LECA</name>
<protein>
    <recommendedName>
        <fullName evidence="11">Aminopeptidase</fullName>
        <ecNumber evidence="11">3.4.11.-</ecNumber>
    </recommendedName>
</protein>
<dbReference type="GO" id="GO:0016020">
    <property type="term" value="C:membrane"/>
    <property type="evidence" value="ECO:0007669"/>
    <property type="project" value="TreeGrafter"/>
</dbReference>
<dbReference type="EMBL" id="JASNWA010000009">
    <property type="protein sequence ID" value="KAK3169927.1"/>
    <property type="molecule type" value="Genomic_DNA"/>
</dbReference>
<accession>A0AAD9Z4N0</accession>
<dbReference type="Pfam" id="PF17900">
    <property type="entry name" value="Peptidase_M1_N"/>
    <property type="match status" value="1"/>
</dbReference>
<dbReference type="EC" id="3.4.11.-" evidence="11"/>
<dbReference type="InterPro" id="IPR027268">
    <property type="entry name" value="Peptidase_M4/M1_CTD_sf"/>
</dbReference>
<evidence type="ECO:0000259" key="13">
    <source>
        <dbReference type="Pfam" id="PF11838"/>
    </source>
</evidence>
<dbReference type="Gene3D" id="2.60.40.1910">
    <property type="match status" value="1"/>
</dbReference>
<dbReference type="GO" id="GO:0070006">
    <property type="term" value="F:metalloaminopeptidase activity"/>
    <property type="evidence" value="ECO:0007669"/>
    <property type="project" value="TreeGrafter"/>
</dbReference>
<proteinExistence type="inferred from homology"/>
<dbReference type="FunFam" id="1.25.50.20:FF:000002">
    <property type="entry name" value="Aminopeptidase"/>
    <property type="match status" value="1"/>
</dbReference>
<feature type="binding site" evidence="9">
    <location>
        <position position="341"/>
    </location>
    <ligand>
        <name>Zn(2+)</name>
        <dbReference type="ChEBI" id="CHEBI:29105"/>
        <note>catalytic</note>
    </ligand>
</feature>
<dbReference type="InterPro" id="IPR014782">
    <property type="entry name" value="Peptidase_M1_dom"/>
</dbReference>
<dbReference type="GO" id="GO:0042277">
    <property type="term" value="F:peptide binding"/>
    <property type="evidence" value="ECO:0007669"/>
    <property type="project" value="TreeGrafter"/>
</dbReference>
<evidence type="ECO:0000256" key="9">
    <source>
        <dbReference type="PIRSR" id="PIRSR634016-3"/>
    </source>
</evidence>
<evidence type="ECO:0000256" key="3">
    <source>
        <dbReference type="ARBA" id="ARBA00022670"/>
    </source>
</evidence>
<dbReference type="GO" id="GO:0043171">
    <property type="term" value="P:peptide catabolic process"/>
    <property type="evidence" value="ECO:0007669"/>
    <property type="project" value="TreeGrafter"/>
</dbReference>
<dbReference type="Pfam" id="PF01433">
    <property type="entry name" value="Peptidase_M1"/>
    <property type="match status" value="1"/>
</dbReference>
<feature type="domain" description="Peptidase M1 membrane alanine aminopeptidase" evidence="12">
    <location>
        <begin position="246"/>
        <end position="463"/>
    </location>
</feature>
<dbReference type="InterPro" id="IPR024571">
    <property type="entry name" value="ERAP1-like_C_dom"/>
</dbReference>
<dbReference type="Gene3D" id="1.10.390.10">
    <property type="entry name" value="Neutral Protease Domain 2"/>
    <property type="match status" value="1"/>
</dbReference>
<dbReference type="InterPro" id="IPR050344">
    <property type="entry name" value="Peptidase_M1_aminopeptidases"/>
</dbReference>
<evidence type="ECO:0000256" key="6">
    <source>
        <dbReference type="ARBA" id="ARBA00022833"/>
    </source>
</evidence>
<keyword evidence="6 9" id="KW-0862">Zinc</keyword>
<keyword evidence="3 11" id="KW-0645">Protease</keyword>
<keyword evidence="4 9" id="KW-0479">Metal-binding</keyword>
<gene>
    <name evidence="15" type="ORF">OEA41_009311</name>
</gene>
<dbReference type="GO" id="GO:0005737">
    <property type="term" value="C:cytoplasm"/>
    <property type="evidence" value="ECO:0007669"/>
    <property type="project" value="TreeGrafter"/>
</dbReference>
<dbReference type="FunFam" id="2.60.40.1910:FF:000004">
    <property type="entry name" value="Aminopeptidase"/>
    <property type="match status" value="1"/>
</dbReference>
<dbReference type="GO" id="GO:0006508">
    <property type="term" value="P:proteolysis"/>
    <property type="evidence" value="ECO:0007669"/>
    <property type="project" value="UniProtKB-KW"/>
</dbReference>
<dbReference type="Proteomes" id="UP001276659">
    <property type="component" value="Unassembled WGS sequence"/>
</dbReference>
<evidence type="ECO:0000259" key="12">
    <source>
        <dbReference type="Pfam" id="PF01433"/>
    </source>
</evidence>
<feature type="domain" description="Aminopeptidase N-like N-terminal" evidence="14">
    <location>
        <begin position="15"/>
        <end position="206"/>
    </location>
</feature>
<feature type="binding site" evidence="9">
    <location>
        <position position="322"/>
    </location>
    <ligand>
        <name>Zn(2+)</name>
        <dbReference type="ChEBI" id="CHEBI:29105"/>
        <note>catalytic</note>
    </ligand>
</feature>
<evidence type="ECO:0000256" key="10">
    <source>
        <dbReference type="PIRSR" id="PIRSR634016-4"/>
    </source>
</evidence>
<dbReference type="FunFam" id="2.60.40.1730:FF:000002">
    <property type="entry name" value="Aminopeptidase"/>
    <property type="match status" value="1"/>
</dbReference>
<feature type="site" description="Transition state stabilizer" evidence="10">
    <location>
        <position position="404"/>
    </location>
</feature>
<keyword evidence="16" id="KW-1185">Reference proteome</keyword>
<keyword evidence="5 11" id="KW-0378">Hydrolase</keyword>
<dbReference type="PRINTS" id="PR00756">
    <property type="entry name" value="ALADIPTASE"/>
</dbReference>
<reference evidence="15" key="1">
    <citation type="submission" date="2022-11" db="EMBL/GenBank/DDBJ databases">
        <title>Chromosomal genome sequence assembly and mating type (MAT) locus characterization of the leprose asexual lichenized fungus Lepraria neglecta (Nyl.) Erichsen.</title>
        <authorList>
            <person name="Allen J.L."/>
            <person name="Pfeffer B."/>
        </authorList>
    </citation>
    <scope>NUCLEOTIDE SEQUENCE</scope>
    <source>
        <strain evidence="15">Allen 5258</strain>
    </source>
</reference>
<comment type="cofactor">
    <cofactor evidence="9 11">
        <name>Zn(2+)</name>
        <dbReference type="ChEBI" id="CHEBI:29105"/>
    </cofactor>
    <text evidence="9 11">Binds 1 zinc ion per subunit.</text>
</comment>
<dbReference type="GO" id="GO:0008270">
    <property type="term" value="F:zinc ion binding"/>
    <property type="evidence" value="ECO:0007669"/>
    <property type="project" value="UniProtKB-UniRule"/>
</dbReference>
<keyword evidence="7 11" id="KW-0482">Metalloprotease</keyword>
<dbReference type="InterPro" id="IPR045357">
    <property type="entry name" value="Aminopeptidase_N-like_N"/>
</dbReference>
<dbReference type="Pfam" id="PF11838">
    <property type="entry name" value="ERAP1_C"/>
    <property type="match status" value="1"/>
</dbReference>
<comment type="similarity">
    <text evidence="1 11">Belongs to the peptidase M1 family.</text>
</comment>
<feature type="binding site" evidence="9">
    <location>
        <position position="318"/>
    </location>
    <ligand>
        <name>Zn(2+)</name>
        <dbReference type="ChEBI" id="CHEBI:29105"/>
        <note>catalytic</note>
    </ligand>
</feature>
<dbReference type="InterPro" id="IPR001930">
    <property type="entry name" value="Peptidase_M1"/>
</dbReference>
<dbReference type="Gene3D" id="2.60.40.1730">
    <property type="entry name" value="tricorn interacting facor f3 domain"/>
    <property type="match status" value="1"/>
</dbReference>